<dbReference type="Pfam" id="PF14060">
    <property type="entry name" value="DUF4252"/>
    <property type="match status" value="1"/>
</dbReference>
<gene>
    <name evidence="2" type="ORF">MC378_04870</name>
</gene>
<evidence type="ECO:0000256" key="1">
    <source>
        <dbReference type="SAM" id="SignalP"/>
    </source>
</evidence>
<dbReference type="InterPro" id="IPR025348">
    <property type="entry name" value="DUF4252"/>
</dbReference>
<dbReference type="RefSeq" id="WP_242177600.1">
    <property type="nucleotide sequence ID" value="NZ_JAKQYM010000002.1"/>
</dbReference>
<evidence type="ECO:0000313" key="2">
    <source>
        <dbReference type="EMBL" id="MCI2228489.1"/>
    </source>
</evidence>
<feature type="signal peptide" evidence="1">
    <location>
        <begin position="1"/>
        <end position="19"/>
    </location>
</feature>
<keyword evidence="1" id="KW-0732">Signal</keyword>
<dbReference type="AlphaFoldDB" id="A0A9X1VL47"/>
<comment type="caution">
    <text evidence="2">The sequence shown here is derived from an EMBL/GenBank/DDBJ whole genome shotgun (WGS) entry which is preliminary data.</text>
</comment>
<proteinExistence type="predicted"/>
<dbReference type="Proteomes" id="UP001139369">
    <property type="component" value="Unassembled WGS sequence"/>
</dbReference>
<feature type="chain" id="PRO_5040901361" evidence="1">
    <location>
        <begin position="20"/>
        <end position="172"/>
    </location>
</feature>
<name>A0A9X1VL47_9FLAO</name>
<evidence type="ECO:0000313" key="3">
    <source>
        <dbReference type="Proteomes" id="UP001139369"/>
    </source>
</evidence>
<reference evidence="2" key="1">
    <citation type="submission" date="2022-02" db="EMBL/GenBank/DDBJ databases">
        <title>Polaribacter sp. MSW13, isolated from seawater.</title>
        <authorList>
            <person name="Kristyanto S."/>
            <person name="Jung J."/>
            <person name="Jeon C.O."/>
        </authorList>
    </citation>
    <scope>NUCLEOTIDE SEQUENCE</scope>
    <source>
        <strain evidence="2">MSW13</strain>
    </source>
</reference>
<keyword evidence="3" id="KW-1185">Reference proteome</keyword>
<dbReference type="EMBL" id="JAKQYM010000002">
    <property type="protein sequence ID" value="MCI2228489.1"/>
    <property type="molecule type" value="Genomic_DNA"/>
</dbReference>
<organism evidence="2 3">
    <name type="scientific">Polaribacter marinus</name>
    <dbReference type="NCBI Taxonomy" id="2916838"/>
    <lineage>
        <taxon>Bacteria</taxon>
        <taxon>Pseudomonadati</taxon>
        <taxon>Bacteroidota</taxon>
        <taxon>Flavobacteriia</taxon>
        <taxon>Flavobacteriales</taxon>
        <taxon>Flavobacteriaceae</taxon>
    </lineage>
</organism>
<sequence>MKKIAILIALVVAPIATSAQSFFDTLEDTDGIDMVVVTKDAFELISKFKNVSIEDNEGMKVFQMIQDLKEFKMFSTDNKSLANKMDAMVISAIKKQNLTQLMRIKEDDSRIKIYVKSTKNKDYVSEVLMFIKGIDKKTKGNSEAIIVSLTGNIDINKMSELADTFVKDGNKK</sequence>
<protein>
    <submittedName>
        <fullName evidence="2">DUF4252 domain-containing protein</fullName>
    </submittedName>
</protein>
<accession>A0A9X1VL47</accession>